<dbReference type="CDD" id="cd00112">
    <property type="entry name" value="LDLa"/>
    <property type="match status" value="1"/>
</dbReference>
<evidence type="ECO:0000313" key="8">
    <source>
        <dbReference type="EMBL" id="CAF2741967.1"/>
    </source>
</evidence>
<evidence type="ECO:0000256" key="4">
    <source>
        <dbReference type="ARBA" id="ARBA00023157"/>
    </source>
</evidence>
<dbReference type="Pfam" id="PF09342">
    <property type="entry name" value="DUF1986"/>
    <property type="match status" value="1"/>
</dbReference>
<reference evidence="8" key="1">
    <citation type="submission" date="2021-02" db="EMBL/GenBank/DDBJ databases">
        <authorList>
            <person name="Bekaert M."/>
        </authorList>
    </citation>
    <scope>NUCLEOTIDE SEQUENCE</scope>
    <source>
        <strain evidence="8">IoA-00</strain>
    </source>
</reference>
<evidence type="ECO:0000256" key="3">
    <source>
        <dbReference type="ARBA" id="ARBA00022729"/>
    </source>
</evidence>
<dbReference type="PROSITE" id="PS50068">
    <property type="entry name" value="LDLRA_2"/>
    <property type="match status" value="1"/>
</dbReference>
<keyword evidence="5" id="KW-0325">Glycoprotein</keyword>
<dbReference type="SUPFAM" id="SSF50494">
    <property type="entry name" value="Trypsin-like serine proteases"/>
    <property type="match status" value="2"/>
</dbReference>
<dbReference type="Proteomes" id="UP000675881">
    <property type="component" value="Unassembled WGS sequence"/>
</dbReference>
<dbReference type="GO" id="GO:0006508">
    <property type="term" value="P:proteolysis"/>
    <property type="evidence" value="ECO:0007669"/>
    <property type="project" value="InterPro"/>
</dbReference>
<keyword evidence="2" id="KW-0964">Secreted</keyword>
<evidence type="ECO:0000256" key="2">
    <source>
        <dbReference type="ARBA" id="ARBA00022525"/>
    </source>
</evidence>
<dbReference type="InterPro" id="IPR033116">
    <property type="entry name" value="TRYPSIN_SER"/>
</dbReference>
<feature type="disulfide bond" evidence="6">
    <location>
        <begin position="56"/>
        <end position="71"/>
    </location>
</feature>
<comment type="caution">
    <text evidence="8">The sequence shown here is derived from an EMBL/GenBank/DDBJ whole genome shotgun (WGS) entry which is preliminary data.</text>
</comment>
<dbReference type="InterPro" id="IPR001254">
    <property type="entry name" value="Trypsin_dom"/>
</dbReference>
<dbReference type="GO" id="GO:0005576">
    <property type="term" value="C:extracellular region"/>
    <property type="evidence" value="ECO:0007669"/>
    <property type="project" value="UniProtKB-SubCell"/>
</dbReference>
<dbReference type="PANTHER" id="PTHR24252">
    <property type="entry name" value="ACROSIN-RELATED"/>
    <property type="match status" value="1"/>
</dbReference>
<evidence type="ECO:0000256" key="6">
    <source>
        <dbReference type="PROSITE-ProRule" id="PRU00124"/>
    </source>
</evidence>
<organism evidence="8 9">
    <name type="scientific">Lepeophtheirus salmonis</name>
    <name type="common">Salmon louse</name>
    <name type="synonym">Caligus salmonis</name>
    <dbReference type="NCBI Taxonomy" id="72036"/>
    <lineage>
        <taxon>Eukaryota</taxon>
        <taxon>Metazoa</taxon>
        <taxon>Ecdysozoa</taxon>
        <taxon>Arthropoda</taxon>
        <taxon>Crustacea</taxon>
        <taxon>Multicrustacea</taxon>
        <taxon>Hexanauplia</taxon>
        <taxon>Copepoda</taxon>
        <taxon>Siphonostomatoida</taxon>
        <taxon>Caligidae</taxon>
        <taxon>Lepeophtheirus</taxon>
    </lineage>
</organism>
<dbReference type="OrthoDB" id="6506891at2759"/>
<dbReference type="InterPro" id="IPR002172">
    <property type="entry name" value="LDrepeatLR_classA_rpt"/>
</dbReference>
<keyword evidence="4 6" id="KW-1015">Disulfide bond</keyword>
<proteinExistence type="predicted"/>
<sequence>MNEKKKCRKGSMVCGLNNTECYSDKVRSDGVVDCSDFADETTLFWIDICIPSIHRCDLKRHCPDGSDEKDCVSLWPKPADSGYSNVSPHASEPIFFNAKVSLVCLNDVPVLPLVGEHCITVGWGSTHESETHQICGGFPIGGRDACQGDSGGPLYCKSYGKDGYNKHYLAGIVSHGIGCARPETDGALEIRIVTGGFVVITIDVLLKSQVCDERFDCMDRKDEPIFKYLPYITTKRITEITKVTPESTPSPIEYMEIYSNPKFRVILECVPMDIEDGSQIESLDDTSAFSMCGTGVIQLSCSETTRCGIPPMYSITLYQEGQYMCGASLVHRNWIMTSKECSSKMEPSRNYVIARMGGYRNGLFLSPHEQVRQVIQFTRVPHTGISLGTFRNAVDLGNMLIPYVYPQQTGFLFMVGVSSVALIIELEY</sequence>
<protein>
    <submittedName>
        <fullName evidence="8">(salmon louse) hypothetical protein</fullName>
    </submittedName>
</protein>
<accession>A0A817FBM5</accession>
<name>A0A817FBM5_LEPSM</name>
<dbReference type="PROSITE" id="PS01209">
    <property type="entry name" value="LDLRA_1"/>
    <property type="match status" value="1"/>
</dbReference>
<dbReference type="SUPFAM" id="SSF57424">
    <property type="entry name" value="LDL receptor-like module"/>
    <property type="match status" value="2"/>
</dbReference>
<dbReference type="InterPro" id="IPR023415">
    <property type="entry name" value="LDLR_class-A_CS"/>
</dbReference>
<dbReference type="PRINTS" id="PR00261">
    <property type="entry name" value="LDLRECEPTOR"/>
</dbReference>
<comment type="subcellular location">
    <subcellularLocation>
        <location evidence="1">Secreted</location>
    </subcellularLocation>
</comment>
<dbReference type="PROSITE" id="PS00135">
    <property type="entry name" value="TRYPSIN_SER"/>
    <property type="match status" value="1"/>
</dbReference>
<dbReference type="Gene3D" id="4.10.400.10">
    <property type="entry name" value="Low-density Lipoprotein Receptor"/>
    <property type="match status" value="1"/>
</dbReference>
<dbReference type="Pfam" id="PF00089">
    <property type="entry name" value="Trypsin"/>
    <property type="match status" value="1"/>
</dbReference>
<keyword evidence="9" id="KW-1185">Reference proteome</keyword>
<dbReference type="Gene3D" id="2.40.10.10">
    <property type="entry name" value="Trypsin-like serine proteases"/>
    <property type="match status" value="2"/>
</dbReference>
<dbReference type="InterPro" id="IPR015420">
    <property type="entry name" value="Peptidase_S1A_nudel"/>
</dbReference>
<dbReference type="PROSITE" id="PS50240">
    <property type="entry name" value="TRYPSIN_DOM"/>
    <property type="match status" value="1"/>
</dbReference>
<dbReference type="InterPro" id="IPR036055">
    <property type="entry name" value="LDL_receptor-like_sf"/>
</dbReference>
<evidence type="ECO:0000313" key="9">
    <source>
        <dbReference type="Proteomes" id="UP000675881"/>
    </source>
</evidence>
<dbReference type="InterPro" id="IPR043504">
    <property type="entry name" value="Peptidase_S1_PA_chymotrypsin"/>
</dbReference>
<evidence type="ECO:0000256" key="1">
    <source>
        <dbReference type="ARBA" id="ARBA00004613"/>
    </source>
</evidence>
<dbReference type="EMBL" id="CAJNVT010000015">
    <property type="protein sequence ID" value="CAF2741967.1"/>
    <property type="molecule type" value="Genomic_DNA"/>
</dbReference>
<dbReference type="InterPro" id="IPR009003">
    <property type="entry name" value="Peptidase_S1_PA"/>
</dbReference>
<evidence type="ECO:0000259" key="7">
    <source>
        <dbReference type="PROSITE" id="PS50240"/>
    </source>
</evidence>
<keyword evidence="3" id="KW-0732">Signal</keyword>
<dbReference type="PANTHER" id="PTHR24252:SF7">
    <property type="entry name" value="HYALIN"/>
    <property type="match status" value="1"/>
</dbReference>
<gene>
    <name evidence="8" type="ORF">LSAA_103</name>
</gene>
<dbReference type="GO" id="GO:0004252">
    <property type="term" value="F:serine-type endopeptidase activity"/>
    <property type="evidence" value="ECO:0007669"/>
    <property type="project" value="InterPro"/>
</dbReference>
<dbReference type="AlphaFoldDB" id="A0A817FBM5"/>
<evidence type="ECO:0000256" key="5">
    <source>
        <dbReference type="ARBA" id="ARBA00023180"/>
    </source>
</evidence>
<dbReference type="SMART" id="SM00020">
    <property type="entry name" value="Tryp_SPc"/>
    <property type="match status" value="1"/>
</dbReference>
<comment type="caution">
    <text evidence="6">Lacks conserved residue(s) required for the propagation of feature annotation.</text>
</comment>
<feature type="domain" description="Peptidase S1" evidence="7">
    <location>
        <begin position="91"/>
        <end position="237"/>
    </location>
</feature>
<dbReference type="FunFam" id="2.40.10.10:FF:000054">
    <property type="entry name" value="Complement C1r subcomponent"/>
    <property type="match status" value="1"/>
</dbReference>